<evidence type="ECO:0000256" key="1">
    <source>
        <dbReference type="SAM" id="MobiDB-lite"/>
    </source>
</evidence>
<dbReference type="EMBL" id="QFQP01000001">
    <property type="protein sequence ID" value="PZR18547.1"/>
    <property type="molecule type" value="Genomic_DNA"/>
</dbReference>
<accession>A0A2W5TWP2</accession>
<dbReference type="Proteomes" id="UP000249061">
    <property type="component" value="Unassembled WGS sequence"/>
</dbReference>
<feature type="region of interest" description="Disordered" evidence="1">
    <location>
        <begin position="56"/>
        <end position="89"/>
    </location>
</feature>
<sequence length="89" mass="9960">MAKGDVRRLSFDPLDAKKCHAALNALERYRAELARGYRGIDLKQFDGARTLSAHLRAITPRRRQGSRGRSPVGGETSWPSVPRWSRLGS</sequence>
<dbReference type="AlphaFoldDB" id="A0A2W5TWP2"/>
<organism evidence="2 3">
    <name type="scientific">Archangium gephyra</name>
    <dbReference type="NCBI Taxonomy" id="48"/>
    <lineage>
        <taxon>Bacteria</taxon>
        <taxon>Pseudomonadati</taxon>
        <taxon>Myxococcota</taxon>
        <taxon>Myxococcia</taxon>
        <taxon>Myxococcales</taxon>
        <taxon>Cystobacterineae</taxon>
        <taxon>Archangiaceae</taxon>
        <taxon>Archangium</taxon>
    </lineage>
</organism>
<reference evidence="2 3" key="1">
    <citation type="submission" date="2017-08" db="EMBL/GenBank/DDBJ databases">
        <title>Infants hospitalized years apart are colonized by the same room-sourced microbial strains.</title>
        <authorList>
            <person name="Brooks B."/>
            <person name="Olm M.R."/>
            <person name="Firek B.A."/>
            <person name="Baker R."/>
            <person name="Thomas B.C."/>
            <person name="Morowitz M.J."/>
            <person name="Banfield J.F."/>
        </authorList>
    </citation>
    <scope>NUCLEOTIDE SEQUENCE [LARGE SCALE GENOMIC DNA]</scope>
    <source>
        <strain evidence="2">S2_003_000_R2_14</strain>
    </source>
</reference>
<evidence type="ECO:0000313" key="3">
    <source>
        <dbReference type="Proteomes" id="UP000249061"/>
    </source>
</evidence>
<name>A0A2W5TWP2_9BACT</name>
<proteinExistence type="predicted"/>
<comment type="caution">
    <text evidence="2">The sequence shown here is derived from an EMBL/GenBank/DDBJ whole genome shotgun (WGS) entry which is preliminary data.</text>
</comment>
<gene>
    <name evidence="2" type="ORF">DI536_01315</name>
</gene>
<protein>
    <submittedName>
        <fullName evidence="2">Uncharacterized protein</fullName>
    </submittedName>
</protein>
<evidence type="ECO:0000313" key="2">
    <source>
        <dbReference type="EMBL" id="PZR18547.1"/>
    </source>
</evidence>